<reference evidence="1 2" key="1">
    <citation type="journal article" date="2021" name="Hortic Res">
        <title>Chromosome-scale assembly of the Dendrobium chrysotoxum genome enhances the understanding of orchid evolution.</title>
        <authorList>
            <person name="Zhang Y."/>
            <person name="Zhang G.Q."/>
            <person name="Zhang D."/>
            <person name="Liu X.D."/>
            <person name="Xu X.Y."/>
            <person name="Sun W.H."/>
            <person name="Yu X."/>
            <person name="Zhu X."/>
            <person name="Wang Z.W."/>
            <person name="Zhao X."/>
            <person name="Zhong W.Y."/>
            <person name="Chen H."/>
            <person name="Yin W.L."/>
            <person name="Huang T."/>
            <person name="Niu S.C."/>
            <person name="Liu Z.J."/>
        </authorList>
    </citation>
    <scope>NUCLEOTIDE SEQUENCE [LARGE SCALE GENOMIC DNA]</scope>
    <source>
        <strain evidence="1">Lindl</strain>
    </source>
</reference>
<sequence length="135" mass="15150">MGRLYRRLEATGCASLEEFSRGLSGEANGLARARAWKRKSEGSRRRFINVSKCRSSRSCAGFLGGDRFGADLKEFRPNIRRFEQDLRRDFNRLYQMWSIGGRAENGLGAAGLIDPSSAVALKLKILSKAEKTSRF</sequence>
<evidence type="ECO:0000313" key="1">
    <source>
        <dbReference type="EMBL" id="KAH0456310.1"/>
    </source>
</evidence>
<comment type="caution">
    <text evidence="1">The sequence shown here is derived from an EMBL/GenBank/DDBJ whole genome shotgun (WGS) entry which is preliminary data.</text>
</comment>
<evidence type="ECO:0000313" key="2">
    <source>
        <dbReference type="Proteomes" id="UP000775213"/>
    </source>
</evidence>
<organism evidence="1 2">
    <name type="scientific">Dendrobium chrysotoxum</name>
    <name type="common">Orchid</name>
    <dbReference type="NCBI Taxonomy" id="161865"/>
    <lineage>
        <taxon>Eukaryota</taxon>
        <taxon>Viridiplantae</taxon>
        <taxon>Streptophyta</taxon>
        <taxon>Embryophyta</taxon>
        <taxon>Tracheophyta</taxon>
        <taxon>Spermatophyta</taxon>
        <taxon>Magnoliopsida</taxon>
        <taxon>Liliopsida</taxon>
        <taxon>Asparagales</taxon>
        <taxon>Orchidaceae</taxon>
        <taxon>Epidendroideae</taxon>
        <taxon>Malaxideae</taxon>
        <taxon>Dendrobiinae</taxon>
        <taxon>Dendrobium</taxon>
    </lineage>
</organism>
<protein>
    <submittedName>
        <fullName evidence="1">Uncharacterized protein</fullName>
    </submittedName>
</protein>
<keyword evidence="2" id="KW-1185">Reference proteome</keyword>
<accession>A0AAV7GJC8</accession>
<dbReference type="AlphaFoldDB" id="A0AAV7GJC8"/>
<name>A0AAV7GJC8_DENCH</name>
<dbReference type="Proteomes" id="UP000775213">
    <property type="component" value="Unassembled WGS sequence"/>
</dbReference>
<gene>
    <name evidence="1" type="ORF">IEQ34_014217</name>
</gene>
<proteinExistence type="predicted"/>
<dbReference type="EMBL" id="JAGFBR010000013">
    <property type="protein sequence ID" value="KAH0456310.1"/>
    <property type="molecule type" value="Genomic_DNA"/>
</dbReference>